<dbReference type="Proteomes" id="UP001338125">
    <property type="component" value="Unassembled WGS sequence"/>
</dbReference>
<keyword evidence="3" id="KW-1185">Reference proteome</keyword>
<feature type="chain" id="PRO_5045872723" evidence="1">
    <location>
        <begin position="19"/>
        <end position="127"/>
    </location>
</feature>
<sequence length="127" mass="13864">MHFTKFFLTAATAGLALAGPIQTPTEEAVEVVADKRDSRTIFFTSKKGWGGAKAFFPAQNGQTYNWGDVKWPNNLFTGPGSVGPPEGVCCDFSSNQIGVGNTRICFRGSDDTTGPFQFHIKGFRCFW</sequence>
<evidence type="ECO:0000313" key="2">
    <source>
        <dbReference type="EMBL" id="KAK5992995.1"/>
    </source>
</evidence>
<name>A0ABR0SLF1_9HYPO</name>
<keyword evidence="1" id="KW-0732">Signal</keyword>
<organism evidence="2 3">
    <name type="scientific">Cladobotryum mycophilum</name>
    <dbReference type="NCBI Taxonomy" id="491253"/>
    <lineage>
        <taxon>Eukaryota</taxon>
        <taxon>Fungi</taxon>
        <taxon>Dikarya</taxon>
        <taxon>Ascomycota</taxon>
        <taxon>Pezizomycotina</taxon>
        <taxon>Sordariomycetes</taxon>
        <taxon>Hypocreomycetidae</taxon>
        <taxon>Hypocreales</taxon>
        <taxon>Hypocreaceae</taxon>
        <taxon>Cladobotryum</taxon>
    </lineage>
</organism>
<evidence type="ECO:0000256" key="1">
    <source>
        <dbReference type="SAM" id="SignalP"/>
    </source>
</evidence>
<accession>A0ABR0SLF1</accession>
<gene>
    <name evidence="2" type="ORF">PT974_06420</name>
</gene>
<comment type="caution">
    <text evidence="2">The sequence shown here is derived from an EMBL/GenBank/DDBJ whole genome shotgun (WGS) entry which is preliminary data.</text>
</comment>
<proteinExistence type="predicted"/>
<protein>
    <submittedName>
        <fullName evidence="2">Uncharacterized protein</fullName>
    </submittedName>
</protein>
<evidence type="ECO:0000313" key="3">
    <source>
        <dbReference type="Proteomes" id="UP001338125"/>
    </source>
</evidence>
<dbReference type="EMBL" id="JAVFKD010000012">
    <property type="protein sequence ID" value="KAK5992995.1"/>
    <property type="molecule type" value="Genomic_DNA"/>
</dbReference>
<reference evidence="2 3" key="1">
    <citation type="submission" date="2024-01" db="EMBL/GenBank/DDBJ databases">
        <title>Complete genome of Cladobotryum mycophilum ATHUM6906.</title>
        <authorList>
            <person name="Christinaki A.C."/>
            <person name="Myridakis A.I."/>
            <person name="Kouvelis V.N."/>
        </authorList>
    </citation>
    <scope>NUCLEOTIDE SEQUENCE [LARGE SCALE GENOMIC DNA]</scope>
    <source>
        <strain evidence="2 3">ATHUM6906</strain>
    </source>
</reference>
<feature type="signal peptide" evidence="1">
    <location>
        <begin position="1"/>
        <end position="18"/>
    </location>
</feature>